<proteinExistence type="predicted"/>
<dbReference type="EMBL" id="CAACVI010000034">
    <property type="protein sequence ID" value="VEN74519.1"/>
    <property type="molecule type" value="Genomic_DNA"/>
</dbReference>
<dbReference type="SUPFAM" id="SSF53335">
    <property type="entry name" value="S-adenosyl-L-methionine-dependent methyltransferases"/>
    <property type="match status" value="1"/>
</dbReference>
<protein>
    <recommendedName>
        <fullName evidence="1">Methyltransferase domain-containing protein</fullName>
    </recommendedName>
</protein>
<dbReference type="Gene3D" id="3.40.50.150">
    <property type="entry name" value="Vaccinia Virus protein VP39"/>
    <property type="match status" value="1"/>
</dbReference>
<dbReference type="CDD" id="cd02440">
    <property type="entry name" value="AdoMet_MTases"/>
    <property type="match status" value="1"/>
</dbReference>
<evidence type="ECO:0000313" key="2">
    <source>
        <dbReference type="EMBL" id="VEN74519.1"/>
    </source>
</evidence>
<reference evidence="2" key="1">
    <citation type="submission" date="2019-01" db="EMBL/GenBank/DDBJ databases">
        <authorList>
            <consortium name="Genoscope - CEA"/>
            <person name="William W."/>
        </authorList>
    </citation>
    <scope>NUCLEOTIDE SEQUENCE</scope>
    <source>
        <strain evidence="2">CR-1</strain>
    </source>
</reference>
<accession>A0A484HGY1</accession>
<dbReference type="PANTHER" id="PTHR43861">
    <property type="entry name" value="TRANS-ACONITATE 2-METHYLTRANSFERASE-RELATED"/>
    <property type="match status" value="1"/>
</dbReference>
<dbReference type="InterPro" id="IPR029063">
    <property type="entry name" value="SAM-dependent_MTases_sf"/>
</dbReference>
<dbReference type="InterPro" id="IPR025714">
    <property type="entry name" value="Methyltranfer_dom"/>
</dbReference>
<dbReference type="AlphaFoldDB" id="A0A484HGY1"/>
<sequence>MGRLLNIMTPLHKMTTRRYIDRMMDEKVECMRKAKEYEFDYWDGDRRFGYGGYQYIDDRWKKVAQPLIDIYDLKPGSKILDVGCGKAYLLYELKQLFPDAETVGFDISRHGINDAKKEIKENLFLYKAQDKYPWGDHYFDLVVSIGCVHNLRIFELENAVKEIERVGKNKYIMVESYRNELEQFNLQCWALTAESFFDTAEWIWLYNHFGYTGDYEFIYFE</sequence>
<evidence type="ECO:0000259" key="1">
    <source>
        <dbReference type="Pfam" id="PF13847"/>
    </source>
</evidence>
<organism evidence="2">
    <name type="scientific">uncultured Desulfobacteraceae bacterium</name>
    <dbReference type="NCBI Taxonomy" id="218296"/>
    <lineage>
        <taxon>Bacteria</taxon>
        <taxon>Pseudomonadati</taxon>
        <taxon>Thermodesulfobacteriota</taxon>
        <taxon>Desulfobacteria</taxon>
        <taxon>Desulfobacterales</taxon>
        <taxon>Desulfobacteraceae</taxon>
        <taxon>environmental samples</taxon>
    </lineage>
</organism>
<name>A0A484HGY1_9BACT</name>
<feature type="domain" description="Methyltransferase" evidence="1">
    <location>
        <begin position="74"/>
        <end position="184"/>
    </location>
</feature>
<gene>
    <name evidence="2" type="ORF">EPICR_40101</name>
</gene>
<dbReference type="Pfam" id="PF13847">
    <property type="entry name" value="Methyltransf_31"/>
    <property type="match status" value="1"/>
</dbReference>